<keyword evidence="5" id="KW-0949">S-adenosyl-L-methionine</keyword>
<feature type="domain" description="CheR-type methyltransferase" evidence="6">
    <location>
        <begin position="1"/>
        <end position="294"/>
    </location>
</feature>
<dbReference type="InterPro" id="IPR029063">
    <property type="entry name" value="SAM-dependent_MTases_sf"/>
</dbReference>
<organism evidence="7 8">
    <name type="scientific">Allohahella marinimesophila</name>
    <dbReference type="NCBI Taxonomy" id="1054972"/>
    <lineage>
        <taxon>Bacteria</taxon>
        <taxon>Pseudomonadati</taxon>
        <taxon>Pseudomonadota</taxon>
        <taxon>Gammaproteobacteria</taxon>
        <taxon>Oceanospirillales</taxon>
        <taxon>Hahellaceae</taxon>
        <taxon>Allohahella</taxon>
    </lineage>
</organism>
<dbReference type="EC" id="2.1.1.80" evidence="2"/>
<dbReference type="InterPro" id="IPR022641">
    <property type="entry name" value="CheR_N"/>
</dbReference>
<dbReference type="SUPFAM" id="SSF53335">
    <property type="entry name" value="S-adenosyl-L-methionine-dependent methyltransferases"/>
    <property type="match status" value="1"/>
</dbReference>
<dbReference type="InterPro" id="IPR022642">
    <property type="entry name" value="CheR_C"/>
</dbReference>
<evidence type="ECO:0000259" key="6">
    <source>
        <dbReference type="PROSITE" id="PS50123"/>
    </source>
</evidence>
<proteinExistence type="predicted"/>
<comment type="caution">
    <text evidence="7">The sequence shown here is derived from an EMBL/GenBank/DDBJ whole genome shotgun (WGS) entry which is preliminary data.</text>
</comment>
<keyword evidence="3" id="KW-0489">Methyltransferase</keyword>
<comment type="catalytic activity">
    <reaction evidence="1">
        <text>L-glutamyl-[protein] + S-adenosyl-L-methionine = [protein]-L-glutamate 5-O-methyl ester + S-adenosyl-L-homocysteine</text>
        <dbReference type="Rhea" id="RHEA:24452"/>
        <dbReference type="Rhea" id="RHEA-COMP:10208"/>
        <dbReference type="Rhea" id="RHEA-COMP:10311"/>
        <dbReference type="ChEBI" id="CHEBI:29973"/>
        <dbReference type="ChEBI" id="CHEBI:57856"/>
        <dbReference type="ChEBI" id="CHEBI:59789"/>
        <dbReference type="ChEBI" id="CHEBI:82795"/>
        <dbReference type="EC" id="2.1.1.80"/>
    </reaction>
</comment>
<dbReference type="SUPFAM" id="SSF47757">
    <property type="entry name" value="Chemotaxis receptor methyltransferase CheR, N-terminal domain"/>
    <property type="match status" value="1"/>
</dbReference>
<protein>
    <recommendedName>
        <fullName evidence="2">protein-glutamate O-methyltransferase</fullName>
        <ecNumber evidence="2">2.1.1.80</ecNumber>
    </recommendedName>
</protein>
<evidence type="ECO:0000256" key="5">
    <source>
        <dbReference type="ARBA" id="ARBA00022691"/>
    </source>
</evidence>
<evidence type="ECO:0000256" key="1">
    <source>
        <dbReference type="ARBA" id="ARBA00001541"/>
    </source>
</evidence>
<dbReference type="InterPro" id="IPR000780">
    <property type="entry name" value="CheR_MeTrfase"/>
</dbReference>
<dbReference type="Gene3D" id="3.40.50.150">
    <property type="entry name" value="Vaccinia Virus protein VP39"/>
    <property type="match status" value="1"/>
</dbReference>
<dbReference type="RefSeq" id="WP_344809832.1">
    <property type="nucleotide sequence ID" value="NZ_BAABBO010000024.1"/>
</dbReference>
<evidence type="ECO:0000313" key="8">
    <source>
        <dbReference type="Proteomes" id="UP001501337"/>
    </source>
</evidence>
<evidence type="ECO:0000256" key="4">
    <source>
        <dbReference type="ARBA" id="ARBA00022679"/>
    </source>
</evidence>
<dbReference type="Pfam" id="PF01739">
    <property type="entry name" value="CheR"/>
    <property type="match status" value="1"/>
</dbReference>
<dbReference type="PRINTS" id="PR00996">
    <property type="entry name" value="CHERMTFRASE"/>
</dbReference>
<dbReference type="Proteomes" id="UP001501337">
    <property type="component" value="Unassembled WGS sequence"/>
</dbReference>
<reference evidence="8" key="1">
    <citation type="journal article" date="2019" name="Int. J. Syst. Evol. Microbiol.">
        <title>The Global Catalogue of Microorganisms (GCM) 10K type strain sequencing project: providing services to taxonomists for standard genome sequencing and annotation.</title>
        <authorList>
            <consortium name="The Broad Institute Genomics Platform"/>
            <consortium name="The Broad Institute Genome Sequencing Center for Infectious Disease"/>
            <person name="Wu L."/>
            <person name="Ma J."/>
        </authorList>
    </citation>
    <scope>NUCLEOTIDE SEQUENCE [LARGE SCALE GENOMIC DNA]</scope>
    <source>
        <strain evidence="8">JCM 17555</strain>
    </source>
</reference>
<dbReference type="Pfam" id="PF03705">
    <property type="entry name" value="CheR_N"/>
    <property type="match status" value="1"/>
</dbReference>
<dbReference type="InterPro" id="IPR050903">
    <property type="entry name" value="Bact_Chemotaxis_MeTrfase"/>
</dbReference>
<dbReference type="PANTHER" id="PTHR24422">
    <property type="entry name" value="CHEMOTAXIS PROTEIN METHYLTRANSFERASE"/>
    <property type="match status" value="1"/>
</dbReference>
<dbReference type="EMBL" id="BAABBO010000024">
    <property type="protein sequence ID" value="GAA3979763.1"/>
    <property type="molecule type" value="Genomic_DNA"/>
</dbReference>
<evidence type="ECO:0000313" key="7">
    <source>
        <dbReference type="EMBL" id="GAA3979763.1"/>
    </source>
</evidence>
<dbReference type="InterPro" id="IPR036804">
    <property type="entry name" value="CheR_N_sf"/>
</dbReference>
<evidence type="ECO:0000256" key="3">
    <source>
        <dbReference type="ARBA" id="ARBA00022603"/>
    </source>
</evidence>
<keyword evidence="8" id="KW-1185">Reference proteome</keyword>
<accession>A0ABP7QEI6</accession>
<dbReference type="PROSITE" id="PS50123">
    <property type="entry name" value="CHER"/>
    <property type="match status" value="1"/>
</dbReference>
<sequence length="294" mass="33079">MTFEANEYDVFRQFLERSSGIVLGDNKQYLVASRLRRILIETGVSSLTELVRRIDVRHPLPLREAVIDAMTTNETLWFRDMHPFNNLREHILPQCFGLEPMGTARSTRTGPSSGSISQMASKPLRIWSAACSTGQEPYSIAMTIEQFRQHQGADRLNAKIVATDLSARVLDNAKEGRYDQLALGRGLDQTILNQFFVDRGAGTWEVAPKLKTMVEFRILNLLDSFSGLGQFDLIFCRNVLIYFAGPVKTDILQRMHAVLKPGGFLMLGASESPGSLSDKFKMTRFNPGIAYQRL</sequence>
<evidence type="ECO:0000256" key="2">
    <source>
        <dbReference type="ARBA" id="ARBA00012534"/>
    </source>
</evidence>
<keyword evidence="4" id="KW-0808">Transferase</keyword>
<dbReference type="Gene3D" id="1.10.155.10">
    <property type="entry name" value="Chemotaxis receptor methyltransferase CheR, N-terminal domain"/>
    <property type="match status" value="1"/>
</dbReference>
<gene>
    <name evidence="7" type="primary">cheR</name>
    <name evidence="7" type="ORF">GCM10022278_40340</name>
</gene>
<dbReference type="CDD" id="cd02440">
    <property type="entry name" value="AdoMet_MTases"/>
    <property type="match status" value="1"/>
</dbReference>
<name>A0ABP7QEI6_9GAMM</name>
<dbReference type="PANTHER" id="PTHR24422:SF21">
    <property type="entry name" value="CHEMOTAXIS PROTEIN METHYLTRANSFERASE 1"/>
    <property type="match status" value="1"/>
</dbReference>
<dbReference type="SMART" id="SM00138">
    <property type="entry name" value="MeTrc"/>
    <property type="match status" value="1"/>
</dbReference>